<feature type="region of interest" description="Disordered" evidence="8">
    <location>
        <begin position="210"/>
        <end position="247"/>
    </location>
</feature>
<accession>A0A1I4U0J1</accession>
<evidence type="ECO:0000313" key="13">
    <source>
        <dbReference type="Proteomes" id="UP000199398"/>
    </source>
</evidence>
<feature type="transmembrane region" description="Helical" evidence="9">
    <location>
        <begin position="152"/>
        <end position="174"/>
    </location>
</feature>
<evidence type="ECO:0000313" key="14">
    <source>
        <dbReference type="Proteomes" id="UP000270697"/>
    </source>
</evidence>
<dbReference type="AlphaFoldDB" id="A0A1I4U0J1"/>
<dbReference type="EMBL" id="FOUP01000001">
    <property type="protein sequence ID" value="SFM82397.1"/>
    <property type="molecule type" value="Genomic_DNA"/>
</dbReference>
<dbReference type="PANTHER" id="PTHR43528">
    <property type="entry name" value="ALPHA-KETOGLUTARATE PERMEASE"/>
    <property type="match status" value="1"/>
</dbReference>
<keyword evidence="6 9" id="KW-1133">Transmembrane helix</keyword>
<reference evidence="11 14" key="2">
    <citation type="submission" date="2018-10" db="EMBL/GenBank/DDBJ databases">
        <title>Sequencing the genomes of 1000 actinobacteria strains.</title>
        <authorList>
            <person name="Klenk H.-P."/>
        </authorList>
    </citation>
    <scope>NUCLEOTIDE SEQUENCE [LARGE SCALE GENOMIC DNA]</scope>
    <source>
        <strain evidence="11 14">DSM 45119</strain>
    </source>
</reference>
<dbReference type="InterPro" id="IPR020846">
    <property type="entry name" value="MFS_dom"/>
</dbReference>
<evidence type="ECO:0000256" key="6">
    <source>
        <dbReference type="ARBA" id="ARBA00022989"/>
    </source>
</evidence>
<reference evidence="12 13" key="1">
    <citation type="submission" date="2016-10" db="EMBL/GenBank/DDBJ databases">
        <authorList>
            <person name="de Groot N.N."/>
        </authorList>
    </citation>
    <scope>NUCLEOTIDE SEQUENCE [LARGE SCALE GENOMIC DNA]</scope>
    <source>
        <strain evidence="12 13">CPCC 201259</strain>
    </source>
</reference>
<evidence type="ECO:0000313" key="12">
    <source>
        <dbReference type="EMBL" id="SFM82397.1"/>
    </source>
</evidence>
<keyword evidence="2" id="KW-0813">Transport</keyword>
<keyword evidence="3" id="KW-1003">Cell membrane</keyword>
<evidence type="ECO:0000256" key="1">
    <source>
        <dbReference type="ARBA" id="ARBA00004651"/>
    </source>
</evidence>
<evidence type="ECO:0000256" key="3">
    <source>
        <dbReference type="ARBA" id="ARBA00022475"/>
    </source>
</evidence>
<dbReference type="PANTHER" id="PTHR43528:SF1">
    <property type="entry name" value="ALPHA-KETOGLUTARATE PERMEASE"/>
    <property type="match status" value="1"/>
</dbReference>
<dbReference type="InterPro" id="IPR051084">
    <property type="entry name" value="H+-coupled_symporters"/>
</dbReference>
<feature type="transmembrane region" description="Helical" evidence="9">
    <location>
        <begin position="21"/>
        <end position="39"/>
    </location>
</feature>
<evidence type="ECO:0000256" key="4">
    <source>
        <dbReference type="ARBA" id="ARBA00022692"/>
    </source>
</evidence>
<gene>
    <name evidence="11" type="ORF">ATL45_7055</name>
    <name evidence="12" type="ORF">SAMN05421805_1011656</name>
</gene>
<dbReference type="STRING" id="455193.SAMN05421805_1011656"/>
<feature type="transmembrane region" description="Helical" evidence="9">
    <location>
        <begin position="45"/>
        <end position="69"/>
    </location>
</feature>
<proteinExistence type="predicted"/>
<dbReference type="GO" id="GO:0015293">
    <property type="term" value="F:symporter activity"/>
    <property type="evidence" value="ECO:0007669"/>
    <property type="project" value="UniProtKB-KW"/>
</dbReference>
<evidence type="ECO:0000259" key="10">
    <source>
        <dbReference type="PROSITE" id="PS50850"/>
    </source>
</evidence>
<dbReference type="Proteomes" id="UP000199398">
    <property type="component" value="Unassembled WGS sequence"/>
</dbReference>
<organism evidence="12 13">
    <name type="scientific">Saccharopolyspora antimicrobica</name>
    <dbReference type="NCBI Taxonomy" id="455193"/>
    <lineage>
        <taxon>Bacteria</taxon>
        <taxon>Bacillati</taxon>
        <taxon>Actinomycetota</taxon>
        <taxon>Actinomycetes</taxon>
        <taxon>Pseudonocardiales</taxon>
        <taxon>Pseudonocardiaceae</taxon>
        <taxon>Saccharopolyspora</taxon>
    </lineage>
</organism>
<evidence type="ECO:0000256" key="2">
    <source>
        <dbReference type="ARBA" id="ARBA00022448"/>
    </source>
</evidence>
<feature type="transmembrane region" description="Helical" evidence="9">
    <location>
        <begin position="81"/>
        <end position="109"/>
    </location>
</feature>
<comment type="subcellular location">
    <subcellularLocation>
        <location evidence="1">Cell membrane</location>
        <topology evidence="1">Multi-pass membrane protein</topology>
    </subcellularLocation>
</comment>
<dbReference type="Gene3D" id="1.20.1250.20">
    <property type="entry name" value="MFS general substrate transporter like domains"/>
    <property type="match status" value="1"/>
</dbReference>
<dbReference type="Pfam" id="PF00083">
    <property type="entry name" value="Sugar_tr"/>
    <property type="match status" value="1"/>
</dbReference>
<feature type="compositionally biased region" description="Basic and acidic residues" evidence="8">
    <location>
        <begin position="220"/>
        <end position="241"/>
    </location>
</feature>
<dbReference type="InterPro" id="IPR036259">
    <property type="entry name" value="MFS_trans_sf"/>
</dbReference>
<keyword evidence="5" id="KW-0769">Symport</keyword>
<keyword evidence="4 9" id="KW-0812">Transmembrane</keyword>
<feature type="transmembrane region" description="Helical" evidence="9">
    <location>
        <begin position="186"/>
        <end position="205"/>
    </location>
</feature>
<dbReference type="SUPFAM" id="SSF103473">
    <property type="entry name" value="MFS general substrate transporter"/>
    <property type="match status" value="2"/>
</dbReference>
<dbReference type="PROSITE" id="PS50850">
    <property type="entry name" value="MFS"/>
    <property type="match status" value="1"/>
</dbReference>
<evidence type="ECO:0000256" key="5">
    <source>
        <dbReference type="ARBA" id="ARBA00022847"/>
    </source>
</evidence>
<dbReference type="GO" id="GO:0005886">
    <property type="term" value="C:plasma membrane"/>
    <property type="evidence" value="ECO:0007669"/>
    <property type="project" value="UniProtKB-SubCell"/>
</dbReference>
<name>A0A1I4U0J1_9PSEU</name>
<evidence type="ECO:0000313" key="11">
    <source>
        <dbReference type="EMBL" id="RKT88617.1"/>
    </source>
</evidence>
<keyword evidence="7 9" id="KW-0472">Membrane</keyword>
<dbReference type="RefSeq" id="WP_246025725.1">
    <property type="nucleotide sequence ID" value="NZ_FOUP01000001.1"/>
</dbReference>
<protein>
    <submittedName>
        <fullName evidence="12">MFS transporter, MHS family, proline/betaine transporter</fullName>
    </submittedName>
    <submittedName>
        <fullName evidence="11">MHS family proline/betaine transporter-like MFS transporter</fullName>
    </submittedName>
</protein>
<evidence type="ECO:0000256" key="8">
    <source>
        <dbReference type="SAM" id="MobiDB-lite"/>
    </source>
</evidence>
<evidence type="ECO:0000256" key="7">
    <source>
        <dbReference type="ARBA" id="ARBA00023136"/>
    </source>
</evidence>
<feature type="domain" description="Major facilitator superfamily (MFS) profile" evidence="10">
    <location>
        <begin position="9"/>
        <end position="247"/>
    </location>
</feature>
<dbReference type="EMBL" id="RBXX01000002">
    <property type="protein sequence ID" value="RKT88617.1"/>
    <property type="molecule type" value="Genomic_DNA"/>
</dbReference>
<sequence>MWTKAGSGARSPPPIGNTVEWFDFGVYSYIAVVIGQVFFSPTSPTAQLLSTFAAFAVAFLVRPLGGFFFGPLGDRIGRRTVLAITMVTMALGTVTIGLIPSYATIGIWAPVLLLVARLVQGFSTGGEYGGAATFSSTMPPTLPALFPTDVRYGAVSVGFNISVALFGGTTPLIAEALVAATGMPPVPAFLLVVAGVVGLVAVWAIKEPAGRALPGSKPTATDRQEARERAERSARRTEPRCTRRRRG</sequence>
<keyword evidence="14" id="KW-1185">Reference proteome</keyword>
<dbReference type="Proteomes" id="UP000270697">
    <property type="component" value="Unassembled WGS sequence"/>
</dbReference>
<dbReference type="InterPro" id="IPR005828">
    <property type="entry name" value="MFS_sugar_transport-like"/>
</dbReference>
<evidence type="ECO:0000256" key="9">
    <source>
        <dbReference type="SAM" id="Phobius"/>
    </source>
</evidence>